<dbReference type="RefSeq" id="YP_009507970.1">
    <property type="nucleotide sequence ID" value="NC_038789.1"/>
</dbReference>
<dbReference type="GeneID" id="37619178"/>
<keyword evidence="2" id="KW-0167">Capsid protein</keyword>
<proteinExistence type="predicted"/>
<evidence type="ECO:0000256" key="4">
    <source>
        <dbReference type="SAM" id="MobiDB-lite"/>
    </source>
</evidence>
<keyword evidence="3" id="KW-0946">Virion</keyword>
<evidence type="ECO:0000256" key="3">
    <source>
        <dbReference type="ARBA" id="ARBA00022844"/>
    </source>
</evidence>
<organism evidence="5 6">
    <name type="scientific">Tetterwort vein chlorosis virus</name>
    <dbReference type="NCBI Taxonomy" id="1712389"/>
    <lineage>
        <taxon>Viruses</taxon>
        <taxon>Riboviria</taxon>
        <taxon>Orthornavirae</taxon>
        <taxon>Kitrinoviricota</taxon>
        <taxon>Alsuviricetes</taxon>
        <taxon>Martellivirales</taxon>
        <taxon>Closteroviridae</taxon>
        <taxon>Crinivirus</taxon>
        <taxon>Crinivirus chelidonii</taxon>
    </lineage>
</organism>
<keyword evidence="6" id="KW-1185">Reference proteome</keyword>
<dbReference type="GO" id="GO:0019028">
    <property type="term" value="C:viral capsid"/>
    <property type="evidence" value="ECO:0007669"/>
    <property type="project" value="UniProtKB-KW"/>
</dbReference>
<dbReference type="EMBL" id="KR002687">
    <property type="protein sequence ID" value="ALE18223.1"/>
    <property type="molecule type" value="Genomic_RNA"/>
</dbReference>
<evidence type="ECO:0000256" key="1">
    <source>
        <dbReference type="ARBA" id="ARBA00004328"/>
    </source>
</evidence>
<accession>A0A0M4MAW8</accession>
<feature type="region of interest" description="Disordered" evidence="4">
    <location>
        <begin position="1"/>
        <end position="36"/>
    </location>
</feature>
<comment type="subcellular location">
    <subcellularLocation>
        <location evidence="1">Virion</location>
    </subcellularLocation>
</comment>
<evidence type="ECO:0000256" key="2">
    <source>
        <dbReference type="ARBA" id="ARBA00022561"/>
    </source>
</evidence>
<dbReference type="Pfam" id="PF01785">
    <property type="entry name" value="Closter_coat"/>
    <property type="match status" value="1"/>
</dbReference>
<dbReference type="Proteomes" id="UP000234780">
    <property type="component" value="Genome"/>
</dbReference>
<dbReference type="KEGG" id="vg:37619178"/>
<protein>
    <submittedName>
        <fullName evidence="5">Capsid protein</fullName>
    </submittedName>
</protein>
<evidence type="ECO:0000313" key="5">
    <source>
        <dbReference type="EMBL" id="ALE18223.1"/>
    </source>
</evidence>
<feature type="compositionally biased region" description="Basic and acidic residues" evidence="4">
    <location>
        <begin position="21"/>
        <end position="33"/>
    </location>
</feature>
<evidence type="ECO:0000313" key="6">
    <source>
        <dbReference type="Proteomes" id="UP000234780"/>
    </source>
</evidence>
<dbReference type="InterPro" id="IPR002679">
    <property type="entry name" value="Closter_coat"/>
</dbReference>
<name>A0A0M4MAW8_9CLOS</name>
<reference evidence="5 6" key="1">
    <citation type="submission" date="2015-03" db="EMBL/GenBank/DDBJ databases">
        <title>Nucleotide sequence and genome organization of Tetterwort vein chlorosis virus, a new member of the genus Crinivirus.</title>
        <authorList>
            <person name="Zhao F."/>
            <person name="Yoo R.H."/>
            <person name="Lim S."/>
            <person name="Igori D."/>
            <person name="Lee S.H."/>
            <person name="Moon J.S."/>
        </authorList>
    </citation>
    <scope>NUCLEOTIDE SEQUENCE [LARGE SCALE GENOMIC DNA]</scope>
    <source>
        <strain evidence="5">Yesan</strain>
    </source>
</reference>
<sequence length="241" mass="27740">MDNKKEERNQFSDEETTPQTDSERGGGMKKRDNSMSVRDIISEEHMNPAKLSSISVYSNRGDTMTQDDEAKFEQCMNEFCKNLVAGEPTTEQFTAFYVSLVQCWLNQSTSMKNMRQRNLQNTFKINDQKFTWRTMDFMNYVKGNLPHISNPFRQYARSHEKEIEILKSTGKVVCDHHLQAKHGVVSQYWNLPADYVNGSLINISDDDLAANLLMRCQALKRNKVEKKIYNVSQLAPGGCSE</sequence>
<feature type="compositionally biased region" description="Basic and acidic residues" evidence="4">
    <location>
        <begin position="1"/>
        <end position="11"/>
    </location>
</feature>
<dbReference type="OrthoDB" id="8978at10239"/>